<keyword evidence="3" id="KW-1185">Reference proteome</keyword>
<name>A0A444W7C3_9FLAO</name>
<evidence type="ECO:0000256" key="1">
    <source>
        <dbReference type="SAM" id="SignalP"/>
    </source>
</evidence>
<proteinExistence type="predicted"/>
<dbReference type="EMBL" id="JUIW01000009">
    <property type="protein sequence ID" value="RYJ41785.1"/>
    <property type="molecule type" value="Genomic_DNA"/>
</dbReference>
<organism evidence="2 3">
    <name type="scientific">Flavobacterium beibuense</name>
    <dbReference type="NCBI Taxonomy" id="657326"/>
    <lineage>
        <taxon>Bacteria</taxon>
        <taxon>Pseudomonadati</taxon>
        <taxon>Bacteroidota</taxon>
        <taxon>Flavobacteriia</taxon>
        <taxon>Flavobacteriales</taxon>
        <taxon>Flavobacteriaceae</taxon>
        <taxon>Flavobacterium</taxon>
    </lineage>
</organism>
<reference evidence="2 3" key="1">
    <citation type="submission" date="2014-12" db="EMBL/GenBank/DDBJ databases">
        <title>Genome sequence of Flavobacterium beibuense RSKm HC5.</title>
        <authorList>
            <person name="Kim J.F."/>
            <person name="Song J.Y."/>
            <person name="Kwak M.-J."/>
            <person name="Lee S.-W."/>
        </authorList>
    </citation>
    <scope>NUCLEOTIDE SEQUENCE [LARGE SCALE GENOMIC DNA]</scope>
    <source>
        <strain evidence="2 3">RSKm HC5</strain>
    </source>
</reference>
<sequence>MKKLLLSAIIALCITSCSKDDLSTNLTGMKVTQYQNGSVISSSHYDYSDGKITEIRWYSSGNFLAGVTKYGYFSNGLLLSLTNYNNSQSRIDNFTFVYDNDNRLIHQKYQRKYISEQYTITYTYNNDNTITADRAGADPSTKTFYLNNEGLIYKEVSEVGDYEIIFDGKNPVSANDDITLKTFEYDETHNRALLNDRNGKDHYMPNNVLRANSLNKERNSTADKYLIRESIESELNFATTYEYSFNDAGLPTSKKEFENGILKKETEYKYQ</sequence>
<feature type="signal peptide" evidence="1">
    <location>
        <begin position="1"/>
        <end position="19"/>
    </location>
</feature>
<gene>
    <name evidence="2" type="ORF">NU09_2710</name>
</gene>
<dbReference type="AlphaFoldDB" id="A0A444W7C3"/>
<evidence type="ECO:0008006" key="4">
    <source>
        <dbReference type="Google" id="ProtNLM"/>
    </source>
</evidence>
<comment type="caution">
    <text evidence="2">The sequence shown here is derived from an EMBL/GenBank/DDBJ whole genome shotgun (WGS) entry which is preliminary data.</text>
</comment>
<keyword evidence="1" id="KW-0732">Signal</keyword>
<protein>
    <recommendedName>
        <fullName evidence="4">Lipoprotein</fullName>
    </recommendedName>
</protein>
<evidence type="ECO:0000313" key="3">
    <source>
        <dbReference type="Proteomes" id="UP000289775"/>
    </source>
</evidence>
<feature type="chain" id="PRO_5019299089" description="Lipoprotein" evidence="1">
    <location>
        <begin position="20"/>
        <end position="271"/>
    </location>
</feature>
<evidence type="ECO:0000313" key="2">
    <source>
        <dbReference type="EMBL" id="RYJ41785.1"/>
    </source>
</evidence>
<dbReference type="Proteomes" id="UP000289775">
    <property type="component" value="Unassembled WGS sequence"/>
</dbReference>
<accession>A0A444W7C3</accession>